<evidence type="ECO:0000259" key="1">
    <source>
        <dbReference type="PROSITE" id="PS50883"/>
    </source>
</evidence>
<dbReference type="Pfam" id="PF00563">
    <property type="entry name" value="EAL"/>
    <property type="match status" value="1"/>
</dbReference>
<dbReference type="InterPro" id="IPR035919">
    <property type="entry name" value="EAL_sf"/>
</dbReference>
<name>A0A7Z0II56_9MICO</name>
<comment type="caution">
    <text evidence="2">The sequence shown here is derived from an EMBL/GenBank/DDBJ whole genome shotgun (WGS) entry which is preliminary data.</text>
</comment>
<dbReference type="RefSeq" id="WP_179428601.1">
    <property type="nucleotide sequence ID" value="NZ_JACBZP010000001.1"/>
</dbReference>
<reference evidence="2 3" key="1">
    <citation type="submission" date="2020-07" db="EMBL/GenBank/DDBJ databases">
        <title>Sequencing the genomes of 1000 actinobacteria strains.</title>
        <authorList>
            <person name="Klenk H.-P."/>
        </authorList>
    </citation>
    <scope>NUCLEOTIDE SEQUENCE [LARGE SCALE GENOMIC DNA]</scope>
    <source>
        <strain evidence="2 3">DSM 26341</strain>
    </source>
</reference>
<dbReference type="SMART" id="SM00052">
    <property type="entry name" value="EAL"/>
    <property type="match status" value="1"/>
</dbReference>
<evidence type="ECO:0000313" key="3">
    <source>
        <dbReference type="Proteomes" id="UP000539111"/>
    </source>
</evidence>
<accession>A0A7Z0II56</accession>
<sequence length="422" mass="45295">MTLAEADAVTEGDELKRLVRAGLLQTTFRQVVDLENDRVVGYEAQQAAEQSFLTSPRQIRAALRASELVGDLDSAARFFALEAATNFGLLPETRVFVDSEPESFAMLEDRSSFSDRSVVLQLHAGILERKPAQLLRAIHQARSLGWGIAVKGVGVDMASAAHLPLVDPAVIGLDRSVLRTASRRHAADIMNVVTAHVERTGAAILVDGIDTSEDVEFAKSLGAHLGRGSYFAPRTSKPTVPEGNPYPDILLRHGSRNAGPQLSPYTLAVASVVPKRAKKEFLVEISKSLEARALASGPATIFVAAVESKDNLTPATLERFRALTDNASMVVMLASGLNESPIPGARSAPLDTSDPVRNEWTIVVLGPDWSTLLTAQDLGDGGADLERRFDFVLTHDRTLAVDAARSLMSRIPNESGPSHIAG</sequence>
<dbReference type="PANTHER" id="PTHR33121">
    <property type="entry name" value="CYCLIC DI-GMP PHOSPHODIESTERASE PDEF"/>
    <property type="match status" value="1"/>
</dbReference>
<dbReference type="InterPro" id="IPR050706">
    <property type="entry name" value="Cyclic-di-GMP_PDE-like"/>
</dbReference>
<protein>
    <submittedName>
        <fullName evidence="2">EAL domain-containing protein (Putative c-di-GMP-specific phosphodiesterase class I)</fullName>
    </submittedName>
</protein>
<proteinExistence type="predicted"/>
<organism evidence="2 3">
    <name type="scientific">Spelaeicoccus albus</name>
    <dbReference type="NCBI Taxonomy" id="1280376"/>
    <lineage>
        <taxon>Bacteria</taxon>
        <taxon>Bacillati</taxon>
        <taxon>Actinomycetota</taxon>
        <taxon>Actinomycetes</taxon>
        <taxon>Micrococcales</taxon>
        <taxon>Brevibacteriaceae</taxon>
        <taxon>Spelaeicoccus</taxon>
    </lineage>
</organism>
<feature type="domain" description="EAL" evidence="1">
    <location>
        <begin position="8"/>
        <end position="248"/>
    </location>
</feature>
<dbReference type="PANTHER" id="PTHR33121:SF76">
    <property type="entry name" value="SIGNALING PROTEIN"/>
    <property type="match status" value="1"/>
</dbReference>
<dbReference type="GO" id="GO:0071111">
    <property type="term" value="F:cyclic-guanylate-specific phosphodiesterase activity"/>
    <property type="evidence" value="ECO:0007669"/>
    <property type="project" value="InterPro"/>
</dbReference>
<dbReference type="EMBL" id="JACBZP010000001">
    <property type="protein sequence ID" value="NYI68223.1"/>
    <property type="molecule type" value="Genomic_DNA"/>
</dbReference>
<gene>
    <name evidence="2" type="ORF">BJY26_002529</name>
</gene>
<dbReference type="InterPro" id="IPR001633">
    <property type="entry name" value="EAL_dom"/>
</dbReference>
<dbReference type="InterPro" id="IPR019278">
    <property type="entry name" value="DICT_dom"/>
</dbReference>
<dbReference type="PROSITE" id="PS50883">
    <property type="entry name" value="EAL"/>
    <property type="match status" value="1"/>
</dbReference>
<dbReference type="AlphaFoldDB" id="A0A7Z0II56"/>
<dbReference type="SUPFAM" id="SSF141868">
    <property type="entry name" value="EAL domain-like"/>
    <property type="match status" value="1"/>
</dbReference>
<evidence type="ECO:0000313" key="2">
    <source>
        <dbReference type="EMBL" id="NYI68223.1"/>
    </source>
</evidence>
<keyword evidence="3" id="KW-1185">Reference proteome</keyword>
<dbReference type="Gene3D" id="3.20.20.450">
    <property type="entry name" value="EAL domain"/>
    <property type="match status" value="1"/>
</dbReference>
<dbReference type="Proteomes" id="UP000539111">
    <property type="component" value="Unassembled WGS sequence"/>
</dbReference>
<dbReference type="Pfam" id="PF10069">
    <property type="entry name" value="DICT"/>
    <property type="match status" value="1"/>
</dbReference>